<dbReference type="EMBL" id="AK402230">
    <property type="protein sequence ID" value="BAM18852.1"/>
    <property type="molecule type" value="mRNA"/>
</dbReference>
<name>I4DLR2_PAPXU</name>
<evidence type="ECO:0000313" key="1">
    <source>
        <dbReference type="EMBL" id="BAM18852.1"/>
    </source>
</evidence>
<proteinExistence type="evidence at transcript level"/>
<reference evidence="1" key="1">
    <citation type="journal article" date="2012" name="BMC Biol.">
        <title>Comprehensive microarray-based analysis for stage-specific larval camouflage pattern-associated genes in the swallowtail butterfly, Papilio xuthus.</title>
        <authorList>
            <person name="Futahashi R."/>
            <person name="Shirataki H."/>
            <person name="Narita T."/>
            <person name="Mita K."/>
            <person name="Fujiwara H."/>
        </authorList>
    </citation>
    <scope>NUCLEOTIDE SEQUENCE</scope>
    <source>
        <tissue evidence="1">Epidermis</tissue>
    </source>
</reference>
<protein>
    <submittedName>
        <fullName evidence="1">Uncharacterized protein</fullName>
    </submittedName>
</protein>
<accession>I4DLR2</accession>
<organism evidence="1">
    <name type="scientific">Papilio xuthus</name>
    <name type="common">Asian swallowtail butterfly</name>
    <dbReference type="NCBI Taxonomy" id="66420"/>
    <lineage>
        <taxon>Eukaryota</taxon>
        <taxon>Metazoa</taxon>
        <taxon>Ecdysozoa</taxon>
        <taxon>Arthropoda</taxon>
        <taxon>Hexapoda</taxon>
        <taxon>Insecta</taxon>
        <taxon>Pterygota</taxon>
        <taxon>Neoptera</taxon>
        <taxon>Endopterygota</taxon>
        <taxon>Lepidoptera</taxon>
        <taxon>Glossata</taxon>
        <taxon>Ditrysia</taxon>
        <taxon>Papilionoidea</taxon>
        <taxon>Papilionidae</taxon>
        <taxon>Papilioninae</taxon>
        <taxon>Papilio</taxon>
    </lineage>
</organism>
<sequence>MLKMLLQAMQGRQRYCGNCFRRKVVYGLFCFYKNTTNIAYCYREVCSEVTRKKSFYNYFEVFT</sequence>
<dbReference type="AlphaFoldDB" id="I4DLR2"/>